<evidence type="ECO:0000256" key="2">
    <source>
        <dbReference type="ARBA" id="ARBA00022525"/>
    </source>
</evidence>
<dbReference type="InterPro" id="IPR001343">
    <property type="entry name" value="Hemolysn_Ca-bd"/>
</dbReference>
<reference evidence="3 4" key="1">
    <citation type="submission" date="2023-03" db="EMBL/GenBank/DDBJ databases">
        <title>Novosphingobium cyanobacteriorum sp. nov., isolated from a eutrophic reservoir during the Microcystis bloom period.</title>
        <authorList>
            <person name="Kang M."/>
            <person name="Le V."/>
            <person name="Ko S.-R."/>
            <person name="Lee S.-A."/>
            <person name="Ahn C.-Y."/>
        </authorList>
    </citation>
    <scope>NUCLEOTIDE SEQUENCE [LARGE SCALE GENOMIC DNA]</scope>
    <source>
        <strain evidence="3 4">HBC54</strain>
    </source>
</reference>
<dbReference type="PRINTS" id="PR00313">
    <property type="entry name" value="CABNDNGRPT"/>
</dbReference>
<dbReference type="InterPro" id="IPR011049">
    <property type="entry name" value="Serralysin-like_metalloprot_C"/>
</dbReference>
<dbReference type="Proteomes" id="UP001222770">
    <property type="component" value="Unassembled WGS sequence"/>
</dbReference>
<dbReference type="InterPro" id="IPR050557">
    <property type="entry name" value="RTX_toxin/Mannuronan_C5-epim"/>
</dbReference>
<dbReference type="InterPro" id="IPR018511">
    <property type="entry name" value="Hemolysin-typ_Ca-bd_CS"/>
</dbReference>
<comment type="caution">
    <text evidence="3">The sequence shown here is derived from an EMBL/GenBank/DDBJ whole genome shotgun (WGS) entry which is preliminary data.</text>
</comment>
<dbReference type="SUPFAM" id="SSF51120">
    <property type="entry name" value="beta-Roll"/>
    <property type="match status" value="3"/>
</dbReference>
<dbReference type="PROSITE" id="PS00330">
    <property type="entry name" value="HEMOLYSIN_CALCIUM"/>
    <property type="match status" value="2"/>
</dbReference>
<protein>
    <submittedName>
        <fullName evidence="3">Calcium-binding protein</fullName>
    </submittedName>
</protein>
<evidence type="ECO:0000313" key="3">
    <source>
        <dbReference type="EMBL" id="MDF8331758.1"/>
    </source>
</evidence>
<dbReference type="EMBL" id="JAROCY010000001">
    <property type="protein sequence ID" value="MDF8331758.1"/>
    <property type="molecule type" value="Genomic_DNA"/>
</dbReference>
<keyword evidence="2" id="KW-0964">Secreted</keyword>
<dbReference type="Pfam" id="PF00353">
    <property type="entry name" value="HemolysinCabind"/>
    <property type="match status" value="4"/>
</dbReference>
<keyword evidence="4" id="KW-1185">Reference proteome</keyword>
<dbReference type="PANTHER" id="PTHR38340">
    <property type="entry name" value="S-LAYER PROTEIN"/>
    <property type="match status" value="1"/>
</dbReference>
<dbReference type="PANTHER" id="PTHR38340:SF1">
    <property type="entry name" value="S-LAYER PROTEIN"/>
    <property type="match status" value="1"/>
</dbReference>
<organism evidence="3 4">
    <name type="scientific">Novosphingobium cyanobacteriorum</name>
    <dbReference type="NCBI Taxonomy" id="3024215"/>
    <lineage>
        <taxon>Bacteria</taxon>
        <taxon>Pseudomonadati</taxon>
        <taxon>Pseudomonadota</taxon>
        <taxon>Alphaproteobacteria</taxon>
        <taxon>Sphingomonadales</taxon>
        <taxon>Sphingomonadaceae</taxon>
        <taxon>Novosphingobium</taxon>
    </lineage>
</organism>
<evidence type="ECO:0000313" key="4">
    <source>
        <dbReference type="Proteomes" id="UP001222770"/>
    </source>
</evidence>
<proteinExistence type="predicted"/>
<gene>
    <name evidence="3" type="ORF">POM99_00960</name>
</gene>
<accession>A0ABT6CEM4</accession>
<dbReference type="Gene3D" id="2.150.10.10">
    <property type="entry name" value="Serralysin-like metalloprotease, C-terminal"/>
    <property type="match status" value="2"/>
</dbReference>
<comment type="subcellular location">
    <subcellularLocation>
        <location evidence="1">Secreted</location>
    </subcellularLocation>
</comment>
<dbReference type="RefSeq" id="WP_277274863.1">
    <property type="nucleotide sequence ID" value="NZ_JAROCY010000001.1"/>
</dbReference>
<name>A0ABT6CEM4_9SPHN</name>
<evidence type="ECO:0000256" key="1">
    <source>
        <dbReference type="ARBA" id="ARBA00004613"/>
    </source>
</evidence>
<sequence>MGTFTGTTGADNLTGTDLADVMSGGSGDDILTGLGGDDKIDGGKGADTMTGGLGNDTYFVDNVGDKVIEATGQGTDTVKARISWTLGANIENLYLIGSAAINGTGNDADNKMYGNAATNTLSGLGGNDYISGGAGADTMIGGLGNDTYIVDNVGDTCTENAGEGSDQVRASVSHTLGNNIEKLLLTGVDAIDGTGNGLANTITGNAAANTLTGLGGNDRIDGGAGADHMNGGAGNDTFYVDNAGDVCGENVGEGTDTVNASVSHVLGANIEALILTGTAAINGTGNTGANTLTGNDAVNVLSGLAGNDTILAGGGNDTITGGTGLDVMTGGAGNDAFVFTALGDTGKTTTTADEIVDFTSGDKVDLHLIDAVVQASGYGEAGDQAFVFIGQNNFHNHTGGELRYMVSGGNTYIMGEVNGDTTADFVIRLDGTHTITSADIVL</sequence>